<feature type="site" description="Plays an important role in substrate specificity" evidence="10">
    <location>
        <position position="219"/>
    </location>
</feature>
<dbReference type="EMBL" id="CP002077">
    <property type="protein sequence ID" value="ADK87280.1"/>
    <property type="molecule type" value="Genomic_DNA"/>
</dbReference>
<dbReference type="GO" id="GO:0005829">
    <property type="term" value="C:cytosol"/>
    <property type="evidence" value="ECO:0007669"/>
    <property type="project" value="TreeGrafter"/>
</dbReference>
<comment type="pathway">
    <text evidence="10">Amino-acid biosynthesis; glycine biosynthesis; glycine from L-serine: step 1/1.</text>
</comment>
<evidence type="ECO:0000256" key="9">
    <source>
        <dbReference type="ARBA" id="ARBA00054606"/>
    </source>
</evidence>
<dbReference type="PATRIC" id="fig|722438.3.peg.655"/>
<evidence type="ECO:0000256" key="7">
    <source>
        <dbReference type="ARBA" id="ARBA00022679"/>
    </source>
</evidence>
<keyword evidence="7 10" id="KW-0808">Transferase</keyword>
<proteinExistence type="inferred from homology"/>
<evidence type="ECO:0000259" key="12">
    <source>
        <dbReference type="Pfam" id="PF00464"/>
    </source>
</evidence>
<dbReference type="STRING" id="722438.F539_03255"/>
<dbReference type="GO" id="GO:0004372">
    <property type="term" value="F:glycine hydroxymethyltransferase activity"/>
    <property type="evidence" value="ECO:0007669"/>
    <property type="project" value="UniProtKB-UniRule"/>
</dbReference>
<dbReference type="CDD" id="cd00378">
    <property type="entry name" value="SHMT"/>
    <property type="match status" value="1"/>
</dbReference>
<dbReference type="InterPro" id="IPR015424">
    <property type="entry name" value="PyrdxlP-dep_Trfase"/>
</dbReference>
<evidence type="ECO:0000256" key="2">
    <source>
        <dbReference type="ARBA" id="ARBA00004496"/>
    </source>
</evidence>
<organism evidence="13 14">
    <name type="scientific">Mycoplasmoides pneumoniae (strain ATCC 15531 / DSM 23978 / CIP 103766 / NBRC 14401 / NCTC 10119 / FH)</name>
    <name type="common">Mycoplasma pneumoniae</name>
    <dbReference type="NCBI Taxonomy" id="722438"/>
    <lineage>
        <taxon>Bacteria</taxon>
        <taxon>Bacillati</taxon>
        <taxon>Mycoplasmatota</taxon>
        <taxon>Mycoplasmoidales</taxon>
        <taxon>Mycoplasmoidaceae</taxon>
        <taxon>Mycoplasmoides</taxon>
    </lineage>
</organism>
<keyword evidence="8 10" id="KW-0663">Pyridoxal phosphate</keyword>
<dbReference type="Pfam" id="PF00464">
    <property type="entry name" value="SHMT"/>
    <property type="match status" value="1"/>
</dbReference>
<dbReference type="GO" id="GO:0035999">
    <property type="term" value="P:tetrahydrofolate interconversion"/>
    <property type="evidence" value="ECO:0007669"/>
    <property type="project" value="UniProtKB-UniRule"/>
</dbReference>
<comment type="catalytic activity">
    <reaction evidence="10">
        <text>(6R)-5,10-methylene-5,6,7,8-tetrahydrofolate + glycine + H2O = (6S)-5,6,7,8-tetrahydrofolate + L-serine</text>
        <dbReference type="Rhea" id="RHEA:15481"/>
        <dbReference type="ChEBI" id="CHEBI:15377"/>
        <dbReference type="ChEBI" id="CHEBI:15636"/>
        <dbReference type="ChEBI" id="CHEBI:33384"/>
        <dbReference type="ChEBI" id="CHEBI:57305"/>
        <dbReference type="ChEBI" id="CHEBI:57453"/>
        <dbReference type="EC" id="2.1.2.1"/>
    </reaction>
</comment>
<keyword evidence="13" id="KW-0489">Methyltransferase</keyword>
<name>A0A0H3DLK7_MYCPB</name>
<dbReference type="HAMAP" id="MF_00051">
    <property type="entry name" value="SHMT"/>
    <property type="match status" value="1"/>
</dbReference>
<evidence type="ECO:0000313" key="14">
    <source>
        <dbReference type="Proteomes" id="UP000007756"/>
    </source>
</evidence>
<dbReference type="UniPathway" id="UPA00193"/>
<dbReference type="Gene3D" id="3.90.1150.10">
    <property type="entry name" value="Aspartate Aminotransferase, domain 1"/>
    <property type="match status" value="1"/>
</dbReference>
<comment type="pathway">
    <text evidence="10">One-carbon metabolism; tetrahydrofolate interconversion.</text>
</comment>
<comment type="similarity">
    <text evidence="3 10">Belongs to the SHMT family.</text>
</comment>
<dbReference type="GO" id="GO:0032259">
    <property type="term" value="P:methylation"/>
    <property type="evidence" value="ECO:0007669"/>
    <property type="project" value="UniProtKB-KW"/>
</dbReference>
<feature type="binding site" evidence="10">
    <location>
        <begin position="115"/>
        <end position="117"/>
    </location>
    <ligand>
        <name>(6S)-5,6,7,8-tetrahydrofolate</name>
        <dbReference type="ChEBI" id="CHEBI:57453"/>
    </ligand>
</feature>
<evidence type="ECO:0000256" key="11">
    <source>
        <dbReference type="PIRSR" id="PIRSR000412-50"/>
    </source>
</evidence>
<reference evidence="13 14" key="1">
    <citation type="journal article" date="2010" name="Appl. Environ. Microbiol.">
        <title>Targeted chromosomal knockouts in Mycoplasma pneumoniae.</title>
        <authorList>
            <person name="Krishnakumar R."/>
            <person name="Assad-Garcia N."/>
            <person name="Benders G.A."/>
            <person name="Phan Q."/>
            <person name="Montague M.G."/>
            <person name="Glass J.I."/>
        </authorList>
    </citation>
    <scope>NUCLEOTIDE SEQUENCE [LARGE SCALE GENOMIC DNA]</scope>
    <source>
        <strain evidence="14">ATCC 15531 / DSM 22911 / NBRC 14401 / NCTC 10119 / FH</strain>
    </source>
</reference>
<keyword evidence="6 10" id="KW-0554">One-carbon metabolism</keyword>
<gene>
    <name evidence="10 13" type="primary">glyA</name>
    <name evidence="13" type="ordered locus">MPNE_0678</name>
</gene>
<dbReference type="HOGENOM" id="CLU_022477_2_1_14"/>
<feature type="binding site" evidence="10">
    <location>
        <position position="235"/>
    </location>
    <ligand>
        <name>(6S)-5,6,7,8-tetrahydrofolate</name>
        <dbReference type="ChEBI" id="CHEBI:57453"/>
    </ligand>
</feature>
<dbReference type="FunFam" id="3.40.640.10:FF:000001">
    <property type="entry name" value="Serine hydroxymethyltransferase"/>
    <property type="match status" value="1"/>
</dbReference>
<dbReference type="GO" id="GO:0008168">
    <property type="term" value="F:methyltransferase activity"/>
    <property type="evidence" value="ECO:0007669"/>
    <property type="project" value="UniProtKB-KW"/>
</dbReference>
<dbReference type="InterPro" id="IPR001085">
    <property type="entry name" value="Ser_HO-MeTrfase"/>
</dbReference>
<dbReference type="PANTHER" id="PTHR11680">
    <property type="entry name" value="SERINE HYDROXYMETHYLTRANSFERASE"/>
    <property type="match status" value="1"/>
</dbReference>
<dbReference type="EC" id="2.1.2.1" evidence="10"/>
<keyword evidence="10" id="KW-0028">Amino-acid biosynthesis</keyword>
<accession>A0A0H3DLK7</accession>
<dbReference type="eggNOG" id="COG0112">
    <property type="taxonomic scope" value="Bacteria"/>
</dbReference>
<comment type="subcellular location">
    <subcellularLocation>
        <location evidence="2 10">Cytoplasm</location>
    </subcellularLocation>
</comment>
<evidence type="ECO:0000256" key="10">
    <source>
        <dbReference type="HAMAP-Rule" id="MF_00051"/>
    </source>
</evidence>
<dbReference type="PANTHER" id="PTHR11680:SF35">
    <property type="entry name" value="SERINE HYDROXYMETHYLTRANSFERASE 1"/>
    <property type="match status" value="1"/>
</dbReference>
<dbReference type="KEGG" id="mpj:MPNE_0678"/>
<dbReference type="InterPro" id="IPR039429">
    <property type="entry name" value="SHMT-like_dom"/>
</dbReference>
<dbReference type="Gene3D" id="3.40.640.10">
    <property type="entry name" value="Type I PLP-dependent aspartate aminotransferase-like (Major domain)"/>
    <property type="match status" value="1"/>
</dbReference>
<comment type="caution">
    <text evidence="10">Lacks conserved residue(s) required for the propagation of feature annotation.</text>
</comment>
<dbReference type="PROSITE" id="PS00096">
    <property type="entry name" value="SHMT"/>
    <property type="match status" value="1"/>
</dbReference>
<dbReference type="PaxDb" id="722438-MPNE_0678"/>
<dbReference type="Proteomes" id="UP000007756">
    <property type="component" value="Chromosome"/>
</dbReference>
<comment type="function">
    <text evidence="9">Catalyzes the reversible interconversion of serine and glycine with tetrahydrofolate (THF) serving as the one-carbon carrier. This reaction serves as the major source of one-carbon groups required for the biosynthesis of purines, thymidylate, methionine, and other important biomolecules. Also exhibits THF-independent aldolase activity toward beta-hydroxyamino acids, producing glycine and aldehydes, via a retro-aldol mechanism. Thus, is able to catalyze the cleavage of L-allo-threonine.</text>
</comment>
<feature type="domain" description="Serine hydroxymethyltransferase-like" evidence="12">
    <location>
        <begin position="2"/>
        <end position="371"/>
    </location>
</feature>
<evidence type="ECO:0000256" key="6">
    <source>
        <dbReference type="ARBA" id="ARBA00022563"/>
    </source>
</evidence>
<dbReference type="InterPro" id="IPR019798">
    <property type="entry name" value="Ser_HO-MeTrfase_PLP_BS"/>
</dbReference>
<evidence type="ECO:0000313" key="13">
    <source>
        <dbReference type="EMBL" id="ADK87280.1"/>
    </source>
</evidence>
<comment type="cofactor">
    <cofactor evidence="1 10 11">
        <name>pyridoxal 5'-phosphate</name>
        <dbReference type="ChEBI" id="CHEBI:597326"/>
    </cofactor>
</comment>
<dbReference type="RefSeq" id="WP_014325608.1">
    <property type="nucleotide sequence ID" value="NZ_CP010546.1"/>
</dbReference>
<dbReference type="NCBIfam" id="NF000586">
    <property type="entry name" value="PRK00011.1"/>
    <property type="match status" value="1"/>
</dbReference>
<dbReference type="AlphaFoldDB" id="A0A0H3DLK7"/>
<dbReference type="GO" id="GO:0030170">
    <property type="term" value="F:pyridoxal phosphate binding"/>
    <property type="evidence" value="ECO:0007669"/>
    <property type="project" value="UniProtKB-UniRule"/>
</dbReference>
<dbReference type="SUPFAM" id="SSF53383">
    <property type="entry name" value="PLP-dependent transferases"/>
    <property type="match status" value="1"/>
</dbReference>
<dbReference type="UniPathway" id="UPA00288">
    <property type="reaction ID" value="UER01023"/>
</dbReference>
<dbReference type="PIRSF" id="PIRSF000412">
    <property type="entry name" value="SHMT"/>
    <property type="match status" value="1"/>
</dbReference>
<evidence type="ECO:0000256" key="1">
    <source>
        <dbReference type="ARBA" id="ARBA00001933"/>
    </source>
</evidence>
<dbReference type="InterPro" id="IPR015422">
    <property type="entry name" value="PyrdxlP-dep_Trfase_small"/>
</dbReference>
<evidence type="ECO:0000256" key="3">
    <source>
        <dbReference type="ARBA" id="ARBA00006376"/>
    </source>
</evidence>
<comment type="subunit">
    <text evidence="4 10">Homodimer.</text>
</comment>
<dbReference type="GeneID" id="66608741"/>
<feature type="modified residue" description="N6-(pyridoxal phosphate)lysine" evidence="10 11">
    <location>
        <position position="220"/>
    </location>
</feature>
<dbReference type="InterPro" id="IPR015421">
    <property type="entry name" value="PyrdxlP-dep_Trfase_major"/>
</dbReference>
<evidence type="ECO:0000256" key="5">
    <source>
        <dbReference type="ARBA" id="ARBA00022490"/>
    </source>
</evidence>
<evidence type="ECO:0000256" key="4">
    <source>
        <dbReference type="ARBA" id="ARBA00011738"/>
    </source>
</evidence>
<keyword evidence="5 10" id="KW-0963">Cytoplasm</keyword>
<sequence>MEPKIRRILNKELQRQRDCICLIASENYVSRDILEVTGSILTNKYAEGYPTRRFYEGCEVVDESESLAINTCKELFGAKWANVQPHSGSSANYAVYLALLKPGDAILGLDLNCGGHLTHGNKFNFSGKQYQPYSYTINPETEMLDYDEVLRVAREVKPKLIICGFSNYSRTVDFERFSAIAKEVGAYLLADIAHIAGLVAAGLHPNPLPYADVVTSTTHKTLRGPRGGLIMSNNEAIIRKLDSGVFPGCQGGPLQHVIAAKYVCFKEALQPKYKQYIQNVKTNAASMASWFKQQGYRVISNGTDTHLFSLDVGKGKDVSQWLQQANIVLNMNTVPFDKNPAINPSGIRIGTPAMTTRGFKEKHFLYVAALIDKIIKSDGNKKVIKEVKKAVLKLLERFPLYKGLEY</sequence>
<dbReference type="InterPro" id="IPR049943">
    <property type="entry name" value="Ser_HO-MeTrfase-like"/>
</dbReference>
<protein>
    <recommendedName>
        <fullName evidence="10">Serine hydroxymethyltransferase</fullName>
        <shortName evidence="10">SHMT</shortName>
        <shortName evidence="10">Serine methylase</shortName>
        <ecNumber evidence="10">2.1.2.1</ecNumber>
    </recommendedName>
</protein>
<evidence type="ECO:0000256" key="8">
    <source>
        <dbReference type="ARBA" id="ARBA00022898"/>
    </source>
</evidence>
<dbReference type="GO" id="GO:0019264">
    <property type="term" value="P:glycine biosynthetic process from serine"/>
    <property type="evidence" value="ECO:0007669"/>
    <property type="project" value="UniProtKB-UniRule"/>
</dbReference>
<feature type="binding site" evidence="10">
    <location>
        <position position="111"/>
    </location>
    <ligand>
        <name>(6S)-5,6,7,8-tetrahydrofolate</name>
        <dbReference type="ChEBI" id="CHEBI:57453"/>
    </ligand>
</feature>